<evidence type="ECO:0000313" key="4">
    <source>
        <dbReference type="Proteomes" id="UP000286931"/>
    </source>
</evidence>
<name>A0A401YY84_9ACTN</name>
<keyword evidence="4" id="KW-1185">Reference proteome</keyword>
<evidence type="ECO:0000256" key="1">
    <source>
        <dbReference type="SAM" id="MobiDB-lite"/>
    </source>
</evidence>
<keyword evidence="2" id="KW-1133">Transmembrane helix</keyword>
<evidence type="ECO:0000313" key="3">
    <source>
        <dbReference type="EMBL" id="GCD99582.1"/>
    </source>
</evidence>
<gene>
    <name evidence="3" type="ORF">EHYA_07304</name>
</gene>
<accession>A0A401YY84</accession>
<dbReference type="Proteomes" id="UP000286931">
    <property type="component" value="Unassembled WGS sequence"/>
</dbReference>
<feature type="region of interest" description="Disordered" evidence="1">
    <location>
        <begin position="1"/>
        <end position="22"/>
    </location>
</feature>
<dbReference type="EMBL" id="BIFH01000033">
    <property type="protein sequence ID" value="GCD99582.1"/>
    <property type="molecule type" value="Genomic_DNA"/>
</dbReference>
<reference evidence="3 4" key="1">
    <citation type="submission" date="2018-12" db="EMBL/GenBank/DDBJ databases">
        <title>Draft genome sequence of Embleya hyalina NBRC 13850T.</title>
        <authorList>
            <person name="Komaki H."/>
            <person name="Hosoyama A."/>
            <person name="Kimura A."/>
            <person name="Ichikawa N."/>
            <person name="Tamura T."/>
        </authorList>
    </citation>
    <scope>NUCLEOTIDE SEQUENCE [LARGE SCALE GENOMIC DNA]</scope>
    <source>
        <strain evidence="3 4">NBRC 13850</strain>
    </source>
</reference>
<feature type="compositionally biased region" description="Polar residues" evidence="1">
    <location>
        <begin position="1"/>
        <end position="18"/>
    </location>
</feature>
<sequence length="196" mass="19813">MAGSTNSAGSTGKANSLSERQRTAAAPSAIEGLRRLARTHGGWLVGLCGALLCAVGWYGVSGERYEARQLPYLASATIPGAALIVAGAVLVVGTRRGTAEAAGTSVENAELRRMMGRLYELLVEPEPTDAAAGAGAGAAWVTVPGGARYHRSGCSLVRGKDGVAPVGATAVRDRDLRPCRLCDPGTDGPSAPGADG</sequence>
<keyword evidence="2" id="KW-0472">Membrane</keyword>
<comment type="caution">
    <text evidence="3">The sequence shown here is derived from an EMBL/GenBank/DDBJ whole genome shotgun (WGS) entry which is preliminary data.</text>
</comment>
<dbReference type="AlphaFoldDB" id="A0A401YY84"/>
<proteinExistence type="predicted"/>
<organism evidence="3 4">
    <name type="scientific">Embleya hyalina</name>
    <dbReference type="NCBI Taxonomy" id="516124"/>
    <lineage>
        <taxon>Bacteria</taxon>
        <taxon>Bacillati</taxon>
        <taxon>Actinomycetota</taxon>
        <taxon>Actinomycetes</taxon>
        <taxon>Kitasatosporales</taxon>
        <taxon>Streptomycetaceae</taxon>
        <taxon>Embleya</taxon>
    </lineage>
</organism>
<feature type="transmembrane region" description="Helical" evidence="2">
    <location>
        <begin position="72"/>
        <end position="92"/>
    </location>
</feature>
<protein>
    <submittedName>
        <fullName evidence="3">Uncharacterized protein</fullName>
    </submittedName>
</protein>
<keyword evidence="2" id="KW-0812">Transmembrane</keyword>
<evidence type="ECO:0000256" key="2">
    <source>
        <dbReference type="SAM" id="Phobius"/>
    </source>
</evidence>
<feature type="transmembrane region" description="Helical" evidence="2">
    <location>
        <begin position="41"/>
        <end position="60"/>
    </location>
</feature>